<dbReference type="InterPro" id="IPR000331">
    <property type="entry name" value="Rap/Ran_GAP_dom"/>
</dbReference>
<dbReference type="SUPFAM" id="SSF111347">
    <property type="entry name" value="Rap/Ran-GAP"/>
    <property type="match status" value="1"/>
</dbReference>
<proteinExistence type="predicted"/>
<evidence type="ECO:0000313" key="5">
    <source>
        <dbReference type="Proteomes" id="UP000186601"/>
    </source>
</evidence>
<evidence type="ECO:0000256" key="2">
    <source>
        <dbReference type="SAM" id="MobiDB-lite"/>
    </source>
</evidence>
<dbReference type="Proteomes" id="UP000186601">
    <property type="component" value="Unassembled WGS sequence"/>
</dbReference>
<dbReference type="InterPro" id="IPR035974">
    <property type="entry name" value="Rap/Ran-GAP_sf"/>
</dbReference>
<evidence type="ECO:0000256" key="1">
    <source>
        <dbReference type="ARBA" id="ARBA00022468"/>
    </source>
</evidence>
<dbReference type="GO" id="GO:0005634">
    <property type="term" value="C:nucleus"/>
    <property type="evidence" value="ECO:0007669"/>
    <property type="project" value="InterPro"/>
</dbReference>
<organism evidence="4 5">
    <name type="scientific">Hermanssonia centrifuga</name>
    <dbReference type="NCBI Taxonomy" id="98765"/>
    <lineage>
        <taxon>Eukaryota</taxon>
        <taxon>Fungi</taxon>
        <taxon>Dikarya</taxon>
        <taxon>Basidiomycota</taxon>
        <taxon>Agaricomycotina</taxon>
        <taxon>Agaricomycetes</taxon>
        <taxon>Polyporales</taxon>
        <taxon>Meruliaceae</taxon>
        <taxon>Hermanssonia</taxon>
    </lineage>
</organism>
<dbReference type="GO" id="GO:0032007">
    <property type="term" value="P:negative regulation of TOR signaling"/>
    <property type="evidence" value="ECO:0007669"/>
    <property type="project" value="TreeGrafter"/>
</dbReference>
<evidence type="ECO:0000313" key="4">
    <source>
        <dbReference type="EMBL" id="PSS22627.1"/>
    </source>
</evidence>
<dbReference type="PANTHER" id="PTHR10063">
    <property type="entry name" value="TUBERIN"/>
    <property type="match status" value="1"/>
</dbReference>
<evidence type="ECO:0000259" key="3">
    <source>
        <dbReference type="PROSITE" id="PS50085"/>
    </source>
</evidence>
<dbReference type="GO" id="GO:0033596">
    <property type="term" value="C:TSC1-TSC2 complex"/>
    <property type="evidence" value="ECO:0007669"/>
    <property type="project" value="TreeGrafter"/>
</dbReference>
<accession>A0A2R6R7A8</accession>
<feature type="compositionally biased region" description="Low complexity" evidence="2">
    <location>
        <begin position="1395"/>
        <end position="1409"/>
    </location>
</feature>
<dbReference type="Gene3D" id="3.40.50.11210">
    <property type="entry name" value="Rap/Ran-GAP"/>
    <property type="match status" value="1"/>
</dbReference>
<name>A0A2R6R7A8_9APHY</name>
<dbReference type="SUPFAM" id="SSF48371">
    <property type="entry name" value="ARM repeat"/>
    <property type="match status" value="1"/>
</dbReference>
<dbReference type="FunFam" id="3.40.50.11210:FF:000007">
    <property type="entry name" value="Tuberous sclerosis 2"/>
    <property type="match status" value="1"/>
</dbReference>
<feature type="compositionally biased region" description="Basic and acidic residues" evidence="2">
    <location>
        <begin position="1410"/>
        <end position="1425"/>
    </location>
</feature>
<keyword evidence="5" id="KW-1185">Reference proteome</keyword>
<keyword evidence="1" id="KW-0343">GTPase activation</keyword>
<dbReference type="STRING" id="98765.A0A2R6R7A8"/>
<feature type="region of interest" description="Disordered" evidence="2">
    <location>
        <begin position="1394"/>
        <end position="1426"/>
    </location>
</feature>
<sequence>MPQNDDAQRPARPRANTTFNAFNWRRGKIPTSVETAAPSAELTQPPPLETLIEALTPPAVPSLAYARGLAHTLSTVTPPPRFAILSPVLANLCGANAPIAFQAAGYDILASYWENCGSAVLTTADRLSCFSLFLDLSVSWLTELWEPRFKALVALIRSGTETVGIEAQLLKILRTWIEGAFSGLTVPDPSISPSPAHTEERLERQRAVESMTALLMSLVGRAEFVSRISETDTSTVLQLFGNLIDSALDVSSEHSGALSSPISEITLVSPTSTSRIPLRHHRHQSSLSIPQAPAVKPAADLAVEIYLNYLAIRLKAVAPVHLKTILPHLFRALAFYASPLPRLSLTPSDIHENPLEMRIMEVLDSLVTGPYSASCTVMLKYHLFPEEKGVQEAARTSLGAIRTLRASIRRVLIVHLARSYISRTTSMNYTPSGAPGQIVIERDLLERAWAKDDAATWDLNRFRSVLCRAVRQWIEFDQTGSAMCSTANHPCEMILTEITGILKDITQAFDETGDELDYEEVEAIGDILRELTAFVRLQKTPGGAPIRIALSQMEVPTNFLSMLSALLAQDLLVTPLHSVLPTAILSIAEHVSDTDTAQLLCAMLERQSFSPTSPIWLDNWKTVFAIPDLFTLHRTRTRQVAVDILLSVWEFVKDIAAYRHPLATLVFEFWREQAVDLKEDHASIIIWRILGDEIVLHSVERLEETATESDEEDPVDIAGEIVDFLTLIASESHDDELEVTGDTTLPSPSLHMPSTVGSPILSRMTSEYPSPIKERETAIPSVMSLLSSLTSGHSSRSHSQPPHSHDQPAAPESPMTHSPEQPSIPKAVGAVVALVSAFSQLAFTSLAVYESRLELATRLFKTLVSLLGGTTSTKARLAILQFFMRLRVDRDHQLYFASSDYDKEGITAALASQIGRGDKSMSAVDLHTSEEMDLRRARAREPRNGRRLSRGRGGQPSASESSRSRSRATSRAVPTSLRKQLKPLEPLWALPESLPFLISAEADTPSERLSSYDPDGPENKIVLPLSLYLAQLVSIIRSGKDWELLSYVLCHLPAQLSNKHLFCGPKSKVVLNDLLTTLCSEILDGRVAASVERWPENVFPRDAQGLAYHTLTILVSYKRCFEKNIHLLHTLVEVFLAGLSGSSHTIKCCLNALSLSAFELPVSMTKYMSRILEKLSQIMSNPAMAVHIIDFLAIVGSQPALHSNFTEADYKMVFGVALQYLQHHNRPEASLTISWALSQHVCIMSYYIVYLWFLAVKLPDRPRHIKYITRQLLLANEGRQEVDEPTEVCFDWLARYTYASADPRPANSMLSDIIMSPLPSEASSQPAIAEKTWLLGNAVVTIRTLAKRGWVEVISRRASGLTKFLCRAENVPMVTAGDVDPDLLSVAATLTMDRGSGSEASSASVSGTSEEIKHTAENSEDHEPPDPITGYVWSGTAPSQRRKEVSIDPSYFALQLSSYPNSRPSTIGRIVADSSRVPAFFRALDRMPVIDTHKVGILYVAPGQSDEKDILGNTHGSPAYTRFLEGLGRLIDLRGQVDVYAGGLDPDEDGEYAYAWWDDIGQILYHTATLMPSGDEDKYTNKKRHIGNDFVRIVWNDSGQPYRFDTLSTQFQFVNIVIEPHSRGAIAAFSHNIHENEYFKLTLQRAPGMPEFTPVGEFKLVSAETLPLLVRQLSLLTDWFVAVYQHTQNDTAQVEMTTNWRSRLQAIKRFRSQLAVPTVPERLEGILGQESFRDFTTAF</sequence>
<dbReference type="Pfam" id="PF02145">
    <property type="entry name" value="Rap_GAP"/>
    <property type="match status" value="1"/>
</dbReference>
<dbReference type="InterPro" id="IPR016024">
    <property type="entry name" value="ARM-type_fold"/>
</dbReference>
<feature type="domain" description="Rap-GAP" evidence="3">
    <location>
        <begin position="1481"/>
        <end position="1718"/>
    </location>
</feature>
<reference evidence="4 5" key="1">
    <citation type="submission" date="2018-02" db="EMBL/GenBank/DDBJ databases">
        <title>Genome sequence of the basidiomycete white-rot fungus Phlebia centrifuga.</title>
        <authorList>
            <person name="Granchi Z."/>
            <person name="Peng M."/>
            <person name="de Vries R.P."/>
            <person name="Hilden K."/>
            <person name="Makela M.R."/>
            <person name="Grigoriev I."/>
            <person name="Riley R."/>
        </authorList>
    </citation>
    <scope>NUCLEOTIDE SEQUENCE [LARGE SCALE GENOMIC DNA]</scope>
    <source>
        <strain evidence="4 5">FBCC195</strain>
    </source>
</reference>
<dbReference type="GO" id="GO:0051056">
    <property type="term" value="P:regulation of small GTPase mediated signal transduction"/>
    <property type="evidence" value="ECO:0007669"/>
    <property type="project" value="InterPro"/>
</dbReference>
<feature type="region of interest" description="Disordered" evidence="2">
    <location>
        <begin position="789"/>
        <end position="823"/>
    </location>
</feature>
<feature type="compositionally biased region" description="Low complexity" evidence="2">
    <location>
        <begin position="789"/>
        <end position="802"/>
    </location>
</feature>
<dbReference type="EMBL" id="MLYV02000272">
    <property type="protein sequence ID" value="PSS22627.1"/>
    <property type="molecule type" value="Genomic_DNA"/>
</dbReference>
<dbReference type="GO" id="GO:0005096">
    <property type="term" value="F:GTPase activator activity"/>
    <property type="evidence" value="ECO:0007669"/>
    <property type="project" value="UniProtKB-KW"/>
</dbReference>
<dbReference type="OrthoDB" id="19311at2759"/>
<gene>
    <name evidence="4" type="ORF">PHLCEN_2v3054</name>
</gene>
<dbReference type="InterPro" id="IPR018515">
    <property type="entry name" value="Tuberin-type_domain"/>
</dbReference>
<feature type="region of interest" description="Disordered" evidence="2">
    <location>
        <begin position="735"/>
        <end position="764"/>
    </location>
</feature>
<feature type="region of interest" description="Disordered" evidence="2">
    <location>
        <begin position="921"/>
        <end position="976"/>
    </location>
</feature>
<dbReference type="Pfam" id="PF03542">
    <property type="entry name" value="Tuberin"/>
    <property type="match status" value="1"/>
</dbReference>
<comment type="caution">
    <text evidence="4">The sequence shown here is derived from an EMBL/GenBank/DDBJ whole genome shotgun (WGS) entry which is preliminary data.</text>
</comment>
<dbReference type="PANTHER" id="PTHR10063:SF0">
    <property type="entry name" value="TUBERIN"/>
    <property type="match status" value="1"/>
</dbReference>
<feature type="compositionally biased region" description="Basic and acidic residues" evidence="2">
    <location>
        <begin position="927"/>
        <end position="944"/>
    </location>
</feature>
<feature type="compositionally biased region" description="Low complexity" evidence="2">
    <location>
        <begin position="957"/>
        <end position="972"/>
    </location>
</feature>
<dbReference type="PROSITE" id="PS50085">
    <property type="entry name" value="RAPGAP"/>
    <property type="match status" value="1"/>
</dbReference>
<protein>
    <recommendedName>
        <fullName evidence="3">Rap-GAP domain-containing protein</fullName>
    </recommendedName>
</protein>
<dbReference type="InterPro" id="IPR027107">
    <property type="entry name" value="Tuberin/Ral-act_asu"/>
</dbReference>